<gene>
    <name evidence="1" type="ORF">NDU88_010765</name>
</gene>
<reference evidence="1" key="1">
    <citation type="journal article" date="2022" name="bioRxiv">
        <title>Sequencing and chromosome-scale assembly of the giantPleurodeles waltlgenome.</title>
        <authorList>
            <person name="Brown T."/>
            <person name="Elewa A."/>
            <person name="Iarovenko S."/>
            <person name="Subramanian E."/>
            <person name="Araus A.J."/>
            <person name="Petzold A."/>
            <person name="Susuki M."/>
            <person name="Suzuki K.-i.T."/>
            <person name="Hayashi T."/>
            <person name="Toyoda A."/>
            <person name="Oliveira C."/>
            <person name="Osipova E."/>
            <person name="Leigh N.D."/>
            <person name="Simon A."/>
            <person name="Yun M.H."/>
        </authorList>
    </citation>
    <scope>NUCLEOTIDE SEQUENCE</scope>
    <source>
        <strain evidence="1">20211129_DDA</strain>
        <tissue evidence="1">Liver</tissue>
    </source>
</reference>
<evidence type="ECO:0000313" key="1">
    <source>
        <dbReference type="EMBL" id="KAJ1132455.1"/>
    </source>
</evidence>
<dbReference type="Proteomes" id="UP001066276">
    <property type="component" value="Chromosome 7"/>
</dbReference>
<name>A0AAV7Q365_PLEWA</name>
<dbReference type="EMBL" id="JANPWB010000011">
    <property type="protein sequence ID" value="KAJ1132455.1"/>
    <property type="molecule type" value="Genomic_DNA"/>
</dbReference>
<accession>A0AAV7Q365</accession>
<evidence type="ECO:0000313" key="2">
    <source>
        <dbReference type="Proteomes" id="UP001066276"/>
    </source>
</evidence>
<protein>
    <recommendedName>
        <fullName evidence="3">Secreted protein</fullName>
    </recommendedName>
</protein>
<sequence length="121" mass="13135">MAQLLGVATGGAAVACNTEVSCGPTHNSPQRSHPCIPHCRHRRTIAAERLTKRARHPGCRDGAAEKREVQSAKALNCAPKSIHELCPIKLLLNHRCQWQDLMGNSGNLQCTDRGPDLSEHA</sequence>
<evidence type="ECO:0008006" key="3">
    <source>
        <dbReference type="Google" id="ProtNLM"/>
    </source>
</evidence>
<proteinExistence type="predicted"/>
<comment type="caution">
    <text evidence="1">The sequence shown here is derived from an EMBL/GenBank/DDBJ whole genome shotgun (WGS) entry which is preliminary data.</text>
</comment>
<dbReference type="AlphaFoldDB" id="A0AAV7Q365"/>
<organism evidence="1 2">
    <name type="scientific">Pleurodeles waltl</name>
    <name type="common">Iberian ribbed newt</name>
    <dbReference type="NCBI Taxonomy" id="8319"/>
    <lineage>
        <taxon>Eukaryota</taxon>
        <taxon>Metazoa</taxon>
        <taxon>Chordata</taxon>
        <taxon>Craniata</taxon>
        <taxon>Vertebrata</taxon>
        <taxon>Euteleostomi</taxon>
        <taxon>Amphibia</taxon>
        <taxon>Batrachia</taxon>
        <taxon>Caudata</taxon>
        <taxon>Salamandroidea</taxon>
        <taxon>Salamandridae</taxon>
        <taxon>Pleurodelinae</taxon>
        <taxon>Pleurodeles</taxon>
    </lineage>
</organism>
<keyword evidence="2" id="KW-1185">Reference proteome</keyword>